<reference evidence="2" key="1">
    <citation type="submission" date="2014-07" db="EMBL/GenBank/DDBJ databases">
        <authorList>
            <person name="Wibberg D."/>
        </authorList>
    </citation>
    <scope>NUCLEOTIDE SEQUENCE [LARGE SCALE GENOMIC DNA]</scope>
    <source>
        <strain evidence="2">DG5</strain>
    </source>
</reference>
<evidence type="ECO:0000313" key="1">
    <source>
        <dbReference type="EMBL" id="CDZ23711.1"/>
    </source>
</evidence>
<proteinExistence type="predicted"/>
<dbReference type="EMBL" id="LM995447">
    <property type="protein sequence ID" value="CDZ23711.1"/>
    <property type="molecule type" value="Genomic_DNA"/>
</dbReference>
<protein>
    <submittedName>
        <fullName evidence="1">Uncharacterized protein</fullName>
    </submittedName>
</protein>
<dbReference type="PATRIC" id="fig|29343.3.peg.599"/>
<gene>
    <name evidence="1" type="ORF">CCDG5_0580</name>
</gene>
<dbReference type="Proteomes" id="UP000032431">
    <property type="component" value="Chromosome I"/>
</dbReference>
<dbReference type="KEGG" id="ccel:CCDG5_0580"/>
<dbReference type="AlphaFoldDB" id="A0A078KJB0"/>
<accession>A0A078KJB0</accession>
<evidence type="ECO:0000313" key="2">
    <source>
        <dbReference type="Proteomes" id="UP000032431"/>
    </source>
</evidence>
<keyword evidence="2" id="KW-1185">Reference proteome</keyword>
<name>A0A078KJB0_9FIRM</name>
<sequence length="80" mass="9254">MQYYLIKGDNIVGKIDRGKAYLYDKRRHVWQEDINNFLRSRVSEYQGKVGNQPSDGDTPIPALAQKITEEQANEIINSQQ</sequence>
<organism evidence="1 2">
    <name type="scientific">[Clostridium] cellulosi</name>
    <dbReference type="NCBI Taxonomy" id="29343"/>
    <lineage>
        <taxon>Bacteria</taxon>
        <taxon>Bacillati</taxon>
        <taxon>Bacillota</taxon>
        <taxon>Clostridia</taxon>
        <taxon>Eubacteriales</taxon>
        <taxon>Oscillospiraceae</taxon>
        <taxon>Oscillospiraceae incertae sedis</taxon>
    </lineage>
</organism>
<dbReference type="HOGENOM" id="CLU_2583484_0_0_9"/>